<feature type="transmembrane region" description="Helical" evidence="1">
    <location>
        <begin position="20"/>
        <end position="40"/>
    </location>
</feature>
<organism evidence="2">
    <name type="scientific">Rhizophora mucronata</name>
    <name type="common">Asiatic mangrove</name>
    <dbReference type="NCBI Taxonomy" id="61149"/>
    <lineage>
        <taxon>Eukaryota</taxon>
        <taxon>Viridiplantae</taxon>
        <taxon>Streptophyta</taxon>
        <taxon>Embryophyta</taxon>
        <taxon>Tracheophyta</taxon>
        <taxon>Spermatophyta</taxon>
        <taxon>Magnoliopsida</taxon>
        <taxon>eudicotyledons</taxon>
        <taxon>Gunneridae</taxon>
        <taxon>Pentapetalae</taxon>
        <taxon>rosids</taxon>
        <taxon>fabids</taxon>
        <taxon>Malpighiales</taxon>
        <taxon>Rhizophoraceae</taxon>
        <taxon>Rhizophora</taxon>
    </lineage>
</organism>
<keyword evidence="1" id="KW-0472">Membrane</keyword>
<proteinExistence type="predicted"/>
<evidence type="ECO:0000256" key="1">
    <source>
        <dbReference type="SAM" id="Phobius"/>
    </source>
</evidence>
<sequence>MIMGFVSSLERLSRLVLYNSISYNLGLLYSLNMLSALCLAL</sequence>
<dbReference type="EMBL" id="GGEC01088777">
    <property type="protein sequence ID" value="MBX69261.1"/>
    <property type="molecule type" value="Transcribed_RNA"/>
</dbReference>
<accession>A0A2P2QQV1</accession>
<reference evidence="2" key="1">
    <citation type="submission" date="2018-02" db="EMBL/GenBank/DDBJ databases">
        <title>Rhizophora mucronata_Transcriptome.</title>
        <authorList>
            <person name="Meera S.P."/>
            <person name="Sreeshan A."/>
            <person name="Augustine A."/>
        </authorList>
    </citation>
    <scope>NUCLEOTIDE SEQUENCE</scope>
    <source>
        <tissue evidence="2">Leaf</tissue>
    </source>
</reference>
<evidence type="ECO:0000313" key="2">
    <source>
        <dbReference type="EMBL" id="MBX69261.1"/>
    </source>
</evidence>
<protein>
    <submittedName>
        <fullName evidence="2">Uncharacterized protein</fullName>
    </submittedName>
</protein>
<dbReference type="AlphaFoldDB" id="A0A2P2QQV1"/>
<keyword evidence="1" id="KW-0812">Transmembrane</keyword>
<keyword evidence="1" id="KW-1133">Transmembrane helix</keyword>
<name>A0A2P2QQV1_RHIMU</name>